<proteinExistence type="predicted"/>
<reference evidence="2 3" key="1">
    <citation type="journal article" date="2007" name="PLoS Genet.">
        <title>Patterns and implications of gene gain and loss in the evolution of Prochlorococcus.</title>
        <authorList>
            <person name="Kettler G.C."/>
            <person name="Martiny A.C."/>
            <person name="Huang K."/>
            <person name="Zucker J."/>
            <person name="Coleman M.L."/>
            <person name="Rodrigue S."/>
            <person name="Chen F."/>
            <person name="Lapidus A."/>
            <person name="Ferriera S."/>
            <person name="Johnson J."/>
            <person name="Steglich C."/>
            <person name="Church G.M."/>
            <person name="Richardson P."/>
            <person name="Chisholm S.W."/>
        </authorList>
    </citation>
    <scope>NUCLEOTIDE SEQUENCE [LARGE SCALE GENOMIC DNA]</scope>
    <source>
        <strain evidence="2 3">MIT 9303</strain>
    </source>
</reference>
<protein>
    <submittedName>
        <fullName evidence="2">Uncharacterized protein</fullName>
    </submittedName>
</protein>
<accession>A2C7J0</accession>
<feature type="region of interest" description="Disordered" evidence="1">
    <location>
        <begin position="76"/>
        <end position="95"/>
    </location>
</feature>
<evidence type="ECO:0000313" key="3">
    <source>
        <dbReference type="Proteomes" id="UP000002274"/>
    </source>
</evidence>
<dbReference type="AlphaFoldDB" id="A2C7J0"/>
<name>A2C7J0_PROM3</name>
<dbReference type="EMBL" id="CP000554">
    <property type="protein sequence ID" value="ABM77450.1"/>
    <property type="molecule type" value="Genomic_DNA"/>
</dbReference>
<dbReference type="Proteomes" id="UP000002274">
    <property type="component" value="Chromosome"/>
</dbReference>
<dbReference type="KEGG" id="pmf:P9303_06991"/>
<organism evidence="2 3">
    <name type="scientific">Prochlorococcus marinus (strain MIT 9303)</name>
    <dbReference type="NCBI Taxonomy" id="59922"/>
    <lineage>
        <taxon>Bacteria</taxon>
        <taxon>Bacillati</taxon>
        <taxon>Cyanobacteriota</taxon>
        <taxon>Cyanophyceae</taxon>
        <taxon>Synechococcales</taxon>
        <taxon>Prochlorococcaceae</taxon>
        <taxon>Prochlorococcus</taxon>
    </lineage>
</organism>
<evidence type="ECO:0000256" key="1">
    <source>
        <dbReference type="SAM" id="MobiDB-lite"/>
    </source>
</evidence>
<gene>
    <name evidence="2" type="ordered locus">P9303_06991</name>
</gene>
<sequence>MTFQVAICTGHGNLTMTISISLTELGDASLINRAPLGLIPFCKLGLAALPIALLSLTTVVDPAEAQLSGDYQTPQERDLYNTVPGNNDKGTILDATNPMDLMNRLRRSTAMDDATVPSDAIDAALKALELESSEASANQP</sequence>
<evidence type="ECO:0000313" key="2">
    <source>
        <dbReference type="EMBL" id="ABM77450.1"/>
    </source>
</evidence>
<dbReference type="HOGENOM" id="CLU_1833436_0_0_3"/>